<dbReference type="InterPro" id="IPR001296">
    <property type="entry name" value="Glyco_trans_1"/>
</dbReference>
<dbReference type="SUPFAM" id="SSF53756">
    <property type="entry name" value="UDP-Glycosyltransferase/glycogen phosphorylase"/>
    <property type="match status" value="1"/>
</dbReference>
<keyword evidence="1" id="KW-0808">Transferase</keyword>
<reference evidence="3 4" key="1">
    <citation type="journal article" date="2016" name="Nat. Commun.">
        <title>Thousands of microbial genomes shed light on interconnected biogeochemical processes in an aquifer system.</title>
        <authorList>
            <person name="Anantharaman K."/>
            <person name="Brown C.T."/>
            <person name="Hug L.A."/>
            <person name="Sharon I."/>
            <person name="Castelle C.J."/>
            <person name="Probst A.J."/>
            <person name="Thomas B.C."/>
            <person name="Singh A."/>
            <person name="Wilkins M.J."/>
            <person name="Karaoz U."/>
            <person name="Brodie E.L."/>
            <person name="Williams K.H."/>
            <person name="Hubbard S.S."/>
            <person name="Banfield J.F."/>
        </authorList>
    </citation>
    <scope>NUCLEOTIDE SEQUENCE [LARGE SCALE GENOMIC DNA]</scope>
</reference>
<accession>A0A1F8EIW3</accession>
<dbReference type="EMBL" id="MGJD01000031">
    <property type="protein sequence ID" value="OGM99978.1"/>
    <property type="molecule type" value="Genomic_DNA"/>
</dbReference>
<dbReference type="Gene3D" id="3.40.50.2000">
    <property type="entry name" value="Glycogen Phosphorylase B"/>
    <property type="match status" value="1"/>
</dbReference>
<proteinExistence type="predicted"/>
<dbReference type="Proteomes" id="UP000177117">
    <property type="component" value="Unassembled WGS sequence"/>
</dbReference>
<evidence type="ECO:0000256" key="1">
    <source>
        <dbReference type="ARBA" id="ARBA00022679"/>
    </source>
</evidence>
<dbReference type="AlphaFoldDB" id="A0A1F8EIW3"/>
<comment type="caution">
    <text evidence="3">The sequence shown here is derived from an EMBL/GenBank/DDBJ whole genome shotgun (WGS) entry which is preliminary data.</text>
</comment>
<organism evidence="3 4">
    <name type="scientific">Candidatus Yanofskybacteria bacterium RIFCSPHIGHO2_01_FULL_41_53</name>
    <dbReference type="NCBI Taxonomy" id="1802663"/>
    <lineage>
        <taxon>Bacteria</taxon>
        <taxon>Candidatus Yanofskyibacteriota</taxon>
    </lineage>
</organism>
<feature type="domain" description="Glycosyl transferase family 1" evidence="2">
    <location>
        <begin position="169"/>
        <end position="310"/>
    </location>
</feature>
<dbReference type="PANTHER" id="PTHR46401">
    <property type="entry name" value="GLYCOSYLTRANSFERASE WBBK-RELATED"/>
    <property type="match status" value="1"/>
</dbReference>
<dbReference type="GO" id="GO:0009103">
    <property type="term" value="P:lipopolysaccharide biosynthetic process"/>
    <property type="evidence" value="ECO:0007669"/>
    <property type="project" value="TreeGrafter"/>
</dbReference>
<evidence type="ECO:0000313" key="4">
    <source>
        <dbReference type="Proteomes" id="UP000177117"/>
    </source>
</evidence>
<sequence>MKNLLIITQKVDERDQLLGFFIEWLRKFSEKFEKITVLCLERGEFNLPGNVKVISLGKDEGASKIKQLATFYFLLFALRKDYDSVFVHMNPIWVVLGGISLRLMNKKIFFWYTHKAVTPKLRLAEKLSDTIFTASKESFRLPSKKVIVTGHGIDTGLFKPNFQFPISNFQFKILSVGRIALVKNYEVLIDAARLLKSKGVDFSVTIAGEAALESDKEYEKKIKLQVTSYKLQDQFNFVGKVNHKDLPVYYQSHDIFIHLSKTGSVDKVLLEAMACGIKVLSSNDSSRSFLPKELIFNENDPTQLAEKIEISGKKQNTADLRDYVIHNHNLDNLINKISNIIRQ</sequence>
<dbReference type="Pfam" id="PF00534">
    <property type="entry name" value="Glycos_transf_1"/>
    <property type="match status" value="1"/>
</dbReference>
<dbReference type="PANTHER" id="PTHR46401:SF2">
    <property type="entry name" value="GLYCOSYLTRANSFERASE WBBK-RELATED"/>
    <property type="match status" value="1"/>
</dbReference>
<gene>
    <name evidence="3" type="ORF">A2650_01035</name>
</gene>
<dbReference type="GO" id="GO:0016757">
    <property type="term" value="F:glycosyltransferase activity"/>
    <property type="evidence" value="ECO:0007669"/>
    <property type="project" value="InterPro"/>
</dbReference>
<evidence type="ECO:0000313" key="3">
    <source>
        <dbReference type="EMBL" id="OGM99978.1"/>
    </source>
</evidence>
<name>A0A1F8EIW3_9BACT</name>
<evidence type="ECO:0000259" key="2">
    <source>
        <dbReference type="Pfam" id="PF00534"/>
    </source>
</evidence>
<dbReference type="CDD" id="cd03801">
    <property type="entry name" value="GT4_PimA-like"/>
    <property type="match status" value="1"/>
</dbReference>
<protein>
    <recommendedName>
        <fullName evidence="2">Glycosyl transferase family 1 domain-containing protein</fullName>
    </recommendedName>
</protein>